<dbReference type="PANTHER" id="PTHR46169">
    <property type="entry name" value="DNA REPLICATION-RELATED ELEMENT FACTOR, ISOFORM A"/>
    <property type="match status" value="1"/>
</dbReference>
<dbReference type="InterPro" id="IPR052717">
    <property type="entry name" value="Vacuolar_transposase_reg"/>
</dbReference>
<dbReference type="Pfam" id="PF10683">
    <property type="entry name" value="DBD_Tnp_Hermes"/>
    <property type="match status" value="1"/>
</dbReference>
<name>A0AAD7X060_9TELE</name>
<comment type="caution">
    <text evidence="2">The sequence shown here is derived from an EMBL/GenBank/DDBJ whole genome shotgun (WGS) entry which is preliminary data.</text>
</comment>
<dbReference type="GO" id="GO:0006357">
    <property type="term" value="P:regulation of transcription by RNA polymerase II"/>
    <property type="evidence" value="ECO:0007669"/>
    <property type="project" value="TreeGrafter"/>
</dbReference>
<organism evidence="2 3">
    <name type="scientific">Aldrovandia affinis</name>
    <dbReference type="NCBI Taxonomy" id="143900"/>
    <lineage>
        <taxon>Eukaryota</taxon>
        <taxon>Metazoa</taxon>
        <taxon>Chordata</taxon>
        <taxon>Craniata</taxon>
        <taxon>Vertebrata</taxon>
        <taxon>Euteleostomi</taxon>
        <taxon>Actinopterygii</taxon>
        <taxon>Neopterygii</taxon>
        <taxon>Teleostei</taxon>
        <taxon>Notacanthiformes</taxon>
        <taxon>Halosauridae</taxon>
        <taxon>Aldrovandia</taxon>
    </lineage>
</organism>
<evidence type="ECO:0000259" key="1">
    <source>
        <dbReference type="Pfam" id="PF10683"/>
    </source>
</evidence>
<reference evidence="2" key="1">
    <citation type="journal article" date="2023" name="Science">
        <title>Genome structures resolve the early diversification of teleost fishes.</title>
        <authorList>
            <person name="Parey E."/>
            <person name="Louis A."/>
            <person name="Montfort J."/>
            <person name="Bouchez O."/>
            <person name="Roques C."/>
            <person name="Iampietro C."/>
            <person name="Lluch J."/>
            <person name="Castinel A."/>
            <person name="Donnadieu C."/>
            <person name="Desvignes T."/>
            <person name="Floi Bucao C."/>
            <person name="Jouanno E."/>
            <person name="Wen M."/>
            <person name="Mejri S."/>
            <person name="Dirks R."/>
            <person name="Jansen H."/>
            <person name="Henkel C."/>
            <person name="Chen W.J."/>
            <person name="Zahm M."/>
            <person name="Cabau C."/>
            <person name="Klopp C."/>
            <person name="Thompson A.W."/>
            <person name="Robinson-Rechavi M."/>
            <person name="Braasch I."/>
            <person name="Lecointre G."/>
            <person name="Bobe J."/>
            <person name="Postlethwait J.H."/>
            <person name="Berthelot C."/>
            <person name="Roest Crollius H."/>
            <person name="Guiguen Y."/>
        </authorList>
    </citation>
    <scope>NUCLEOTIDE SEQUENCE</scope>
    <source>
        <strain evidence="2">NC1722</strain>
    </source>
</reference>
<dbReference type="GO" id="GO:0005634">
    <property type="term" value="C:nucleus"/>
    <property type="evidence" value="ECO:0007669"/>
    <property type="project" value="TreeGrafter"/>
</dbReference>
<keyword evidence="3" id="KW-1185">Reference proteome</keyword>
<accession>A0AAD7X060</accession>
<dbReference type="Proteomes" id="UP001221898">
    <property type="component" value="Unassembled WGS sequence"/>
</dbReference>
<sequence length="76" mass="8625">MQQYATARKKELDNALVDMVVKDCQPFSVVQDEGFKAFVGKLDPTYILPSGNALKLMVEEKYKSTKKKVIPMVQML</sequence>
<evidence type="ECO:0000313" key="3">
    <source>
        <dbReference type="Proteomes" id="UP001221898"/>
    </source>
</evidence>
<proteinExistence type="predicted"/>
<dbReference type="PANTHER" id="PTHR46169:SF15">
    <property type="entry name" value="INNER CENTROMERE PROTEIN A-LIKE ISOFORM X1-RELATED"/>
    <property type="match status" value="1"/>
</dbReference>
<dbReference type="Gene3D" id="1.10.10.1070">
    <property type="entry name" value="Zinc finger, BED domain-containing"/>
    <property type="match status" value="1"/>
</dbReference>
<dbReference type="EMBL" id="JAINUG010000009">
    <property type="protein sequence ID" value="KAJ8415632.1"/>
    <property type="molecule type" value="Genomic_DNA"/>
</dbReference>
<gene>
    <name evidence="2" type="ORF">AAFF_G00426120</name>
</gene>
<protein>
    <recommendedName>
        <fullName evidence="1">Hermes trasposase DNA-binding domain-containing protein</fullName>
    </recommendedName>
</protein>
<feature type="domain" description="Hermes trasposase DNA-binding" evidence="1">
    <location>
        <begin position="9"/>
        <end position="39"/>
    </location>
</feature>
<dbReference type="InterPro" id="IPR018473">
    <property type="entry name" value="Hermes_transposase_DNA-db"/>
</dbReference>
<dbReference type="AlphaFoldDB" id="A0AAD7X060"/>
<evidence type="ECO:0000313" key="2">
    <source>
        <dbReference type="EMBL" id="KAJ8415632.1"/>
    </source>
</evidence>
<dbReference type="SUPFAM" id="SSF140996">
    <property type="entry name" value="Hermes dimerisation domain"/>
    <property type="match status" value="1"/>
</dbReference>